<feature type="region of interest" description="Disordered" evidence="3">
    <location>
        <begin position="472"/>
        <end position="533"/>
    </location>
</feature>
<feature type="repeat" description="Pumilio" evidence="2">
    <location>
        <begin position="53"/>
        <end position="88"/>
    </location>
</feature>
<dbReference type="InterPro" id="IPR016024">
    <property type="entry name" value="ARM-type_fold"/>
</dbReference>
<dbReference type="Pfam" id="PF00806">
    <property type="entry name" value="PUF"/>
    <property type="match status" value="7"/>
</dbReference>
<feature type="repeat" description="Pumilio" evidence="2">
    <location>
        <begin position="89"/>
        <end position="126"/>
    </location>
</feature>
<proteinExistence type="predicted"/>
<dbReference type="OrthoDB" id="668540at2759"/>
<keyword evidence="1" id="KW-0677">Repeat</keyword>
<keyword evidence="6" id="KW-1185">Reference proteome</keyword>
<dbReference type="GO" id="GO:0003729">
    <property type="term" value="F:mRNA binding"/>
    <property type="evidence" value="ECO:0007669"/>
    <property type="project" value="TreeGrafter"/>
</dbReference>
<gene>
    <name evidence="5" type="ORF">HGUI_03786</name>
</gene>
<dbReference type="GO" id="GO:0010629">
    <property type="term" value="P:negative regulation of gene expression"/>
    <property type="evidence" value="ECO:0007669"/>
    <property type="project" value="UniProtKB-ARBA"/>
</dbReference>
<organism evidence="5 6">
    <name type="scientific">Hanseniaspora guilliermondii</name>
    <dbReference type="NCBI Taxonomy" id="56406"/>
    <lineage>
        <taxon>Eukaryota</taxon>
        <taxon>Fungi</taxon>
        <taxon>Dikarya</taxon>
        <taxon>Ascomycota</taxon>
        <taxon>Saccharomycotina</taxon>
        <taxon>Saccharomycetes</taxon>
        <taxon>Saccharomycodales</taxon>
        <taxon>Saccharomycodaceae</taxon>
        <taxon>Hanseniaspora</taxon>
    </lineage>
</organism>
<feature type="compositionally biased region" description="Polar residues" evidence="3">
    <location>
        <begin position="500"/>
        <end position="527"/>
    </location>
</feature>
<evidence type="ECO:0000256" key="2">
    <source>
        <dbReference type="PROSITE-ProRule" id="PRU00317"/>
    </source>
</evidence>
<dbReference type="AlphaFoldDB" id="A0A1L0CSK3"/>
<sequence>MTLSNNINDDVNLLNDSTDCYKLSKDQYGCRYLQKQLENDTADKQYLNIIFKNLLTNYQELAVDPFGNYLLQKIVEYLDEPSLELLILELQPNLYSISKNQFGTRSLQKIIDCICHYDGLCETLVTDGFMKISVTNIVDLINDINANHVIQKCIFKFKNFYYDFIINAMVTNNNIIKISKNKHGCCVLQKLLTNCSIQQIYKIMLKILEYDFDLINDQFGNYIVQFLLDVNTEIIIVDDKTHKKKKIPLNLCYIIKFMELENLDLIKLSCLKFSSNVIEKLLITFFDKLNQYMKYSKDVCVEDDSLLTLQRDVLKIISLFNKNINTLIKDNYGNYTLQTLLDTHNYQNLIERYWKMIEKYKPLENMKDQESFKIILNSNGFGGIDDDLGNNYEEEVKLQKCLKYFSDMVTSRDPSLNEHDIFLIEFIVEINDLIKSAHSLLGQIKSTSYSKKIKLKLKRYYQEIYHSSNVPRSLNISNESSSTHSRKHSSSKGGNHSRGQSMSQNNARVSNTPKQHSHSSSIGNMEGNQHKRTVSSGPAILDAFGTTATTPIDVGEFQGDNFDGYFDSRMTMNNAWNLYNQGNGEQQHQRHFSLPSNTYKTGIQQENMWAVKPSNGFGEGRPHVRTSSLVDNVNYRGGFVDGQVMNGYGNGGFVSPSAFRQMAPSQQGMNYTPMDYTEAYMPSGQPMPKLSNYGHRQQLSVGNNTLNGHKKELSTNSSNSTSVNPMFGQAMNAAMPPYIHGHKPNGSIGSIGSDVNTSTNTLGTTPMIANSFGQVLPQGNMFWGPSGHMRHSSQGSIWAEQQNTQGAFGSTSQGYLNGASGNSMVQQTLQEQEYLHNPQQFNYN</sequence>
<reference evidence="6" key="1">
    <citation type="submission" date="2016-11" db="EMBL/GenBank/DDBJ databases">
        <authorList>
            <person name="Guldener U."/>
        </authorList>
    </citation>
    <scope>NUCLEOTIDE SEQUENCE [LARGE SCALE GENOMIC DNA]</scope>
</reference>
<dbReference type="PANTHER" id="PTHR12537:SF80">
    <property type="entry name" value="SUPPRESSOR PROTEIN MPT5"/>
    <property type="match status" value="1"/>
</dbReference>
<feature type="domain" description="PUM-HD" evidence="4">
    <location>
        <begin position="1"/>
        <end position="382"/>
    </location>
</feature>
<evidence type="ECO:0000259" key="4">
    <source>
        <dbReference type="PROSITE" id="PS50303"/>
    </source>
</evidence>
<dbReference type="InterPro" id="IPR001313">
    <property type="entry name" value="Pumilio_RNA-bd_rpt"/>
</dbReference>
<dbReference type="PROSITE" id="PS50302">
    <property type="entry name" value="PUM"/>
    <property type="match status" value="5"/>
</dbReference>
<protein>
    <recommendedName>
        <fullName evidence="4">PUM-HD domain-containing protein</fullName>
    </recommendedName>
</protein>
<dbReference type="InterPro" id="IPR033133">
    <property type="entry name" value="PUM-HD"/>
</dbReference>
<dbReference type="SUPFAM" id="SSF48371">
    <property type="entry name" value="ARM repeat"/>
    <property type="match status" value="1"/>
</dbReference>
<dbReference type="PROSITE" id="PS50303">
    <property type="entry name" value="PUM_HD"/>
    <property type="match status" value="1"/>
</dbReference>
<dbReference type="InterPro" id="IPR011989">
    <property type="entry name" value="ARM-like"/>
</dbReference>
<accession>A0A1L0CSK3</accession>
<dbReference type="SMART" id="SM00025">
    <property type="entry name" value="Pumilio"/>
    <property type="match status" value="8"/>
</dbReference>
<evidence type="ECO:0000256" key="3">
    <source>
        <dbReference type="SAM" id="MobiDB-lite"/>
    </source>
</evidence>
<dbReference type="EMBL" id="FQNF01000118">
    <property type="protein sequence ID" value="SGZ41585.1"/>
    <property type="molecule type" value="Genomic_DNA"/>
</dbReference>
<feature type="repeat" description="Pumilio" evidence="2">
    <location>
        <begin position="168"/>
        <end position="206"/>
    </location>
</feature>
<dbReference type="GO" id="GO:0005737">
    <property type="term" value="C:cytoplasm"/>
    <property type="evidence" value="ECO:0007669"/>
    <property type="project" value="TreeGrafter"/>
</dbReference>
<evidence type="ECO:0000313" key="6">
    <source>
        <dbReference type="Proteomes" id="UP000183365"/>
    </source>
</evidence>
<dbReference type="PANTHER" id="PTHR12537">
    <property type="entry name" value="RNA BINDING PROTEIN PUMILIO-RELATED"/>
    <property type="match status" value="1"/>
</dbReference>
<dbReference type="GO" id="GO:0010608">
    <property type="term" value="P:post-transcriptional regulation of gene expression"/>
    <property type="evidence" value="ECO:0007669"/>
    <property type="project" value="TreeGrafter"/>
</dbReference>
<dbReference type="Proteomes" id="UP000183365">
    <property type="component" value="Unassembled WGS sequence"/>
</dbReference>
<feature type="repeat" description="Pumilio" evidence="2">
    <location>
        <begin position="12"/>
        <end position="52"/>
    </location>
</feature>
<feature type="repeat" description="Pumilio" evidence="2">
    <location>
        <begin position="318"/>
        <end position="355"/>
    </location>
</feature>
<evidence type="ECO:0000256" key="1">
    <source>
        <dbReference type="ARBA" id="ARBA00022737"/>
    </source>
</evidence>
<evidence type="ECO:0000313" key="5">
    <source>
        <dbReference type="EMBL" id="SGZ41585.1"/>
    </source>
</evidence>
<dbReference type="Gene3D" id="1.25.10.10">
    <property type="entry name" value="Leucine-rich Repeat Variant"/>
    <property type="match status" value="1"/>
</dbReference>
<name>A0A1L0CSK3_9ASCO</name>
<dbReference type="VEuPathDB" id="FungiDB:HGUI_03786"/>